<protein>
    <submittedName>
        <fullName evidence="1">Uncharacterized protein</fullName>
    </submittedName>
</protein>
<dbReference type="AlphaFoldDB" id="A0A8J3ITD9"/>
<keyword evidence="2" id="KW-1185">Reference proteome</keyword>
<accession>A0A8J3ITD9</accession>
<evidence type="ECO:0000313" key="2">
    <source>
        <dbReference type="Proteomes" id="UP000597444"/>
    </source>
</evidence>
<name>A0A8J3ITD9_9CHLR</name>
<dbReference type="Proteomes" id="UP000597444">
    <property type="component" value="Unassembled WGS sequence"/>
</dbReference>
<dbReference type="EMBL" id="BNJK01000001">
    <property type="protein sequence ID" value="GHO96570.1"/>
    <property type="molecule type" value="Genomic_DNA"/>
</dbReference>
<sequence>MTLTTGSAGGIVFRADRATTHLYYFTVDRTGSYTLKAYYDKNGDFNTIASGSGVSFTGNATIGVIAQGSSMSLYLNRKLLQHVQDGEFTHGQIGGVVYEGEATFSDASV</sequence>
<proteinExistence type="predicted"/>
<reference evidence="1" key="1">
    <citation type="submission" date="2020-10" db="EMBL/GenBank/DDBJ databases">
        <title>Taxonomic study of unclassified bacteria belonging to the class Ktedonobacteria.</title>
        <authorList>
            <person name="Yabe S."/>
            <person name="Wang C.M."/>
            <person name="Zheng Y."/>
            <person name="Sakai Y."/>
            <person name="Cavaletti L."/>
            <person name="Monciardini P."/>
            <person name="Donadio S."/>
        </authorList>
    </citation>
    <scope>NUCLEOTIDE SEQUENCE</scope>
    <source>
        <strain evidence="1">ID150040</strain>
    </source>
</reference>
<evidence type="ECO:0000313" key="1">
    <source>
        <dbReference type="EMBL" id="GHO96570.1"/>
    </source>
</evidence>
<gene>
    <name evidence="1" type="ORF">KSF_066180</name>
</gene>
<comment type="caution">
    <text evidence="1">The sequence shown here is derived from an EMBL/GenBank/DDBJ whole genome shotgun (WGS) entry which is preliminary data.</text>
</comment>
<organism evidence="1 2">
    <name type="scientific">Reticulibacter mediterranei</name>
    <dbReference type="NCBI Taxonomy" id="2778369"/>
    <lineage>
        <taxon>Bacteria</taxon>
        <taxon>Bacillati</taxon>
        <taxon>Chloroflexota</taxon>
        <taxon>Ktedonobacteria</taxon>
        <taxon>Ktedonobacterales</taxon>
        <taxon>Reticulibacteraceae</taxon>
        <taxon>Reticulibacter</taxon>
    </lineage>
</organism>
<dbReference type="Gene3D" id="2.60.120.560">
    <property type="entry name" value="Exo-inulinase, domain 1"/>
    <property type="match status" value="1"/>
</dbReference>